<dbReference type="InterPro" id="IPR003010">
    <property type="entry name" value="C-N_Hydrolase"/>
</dbReference>
<evidence type="ECO:0000313" key="4">
    <source>
        <dbReference type="Proteomes" id="UP000266389"/>
    </source>
</evidence>
<evidence type="ECO:0000256" key="1">
    <source>
        <dbReference type="ARBA" id="ARBA00022801"/>
    </source>
</evidence>
<dbReference type="SUPFAM" id="SSF56317">
    <property type="entry name" value="Carbon-nitrogen hydrolase"/>
    <property type="match status" value="1"/>
</dbReference>
<dbReference type="InterPro" id="IPR036526">
    <property type="entry name" value="C-N_Hydrolase_sf"/>
</dbReference>
<comment type="caution">
    <text evidence="3">The sequence shown here is derived from an EMBL/GenBank/DDBJ whole genome shotgun (WGS) entry which is preliminary data.</text>
</comment>
<reference evidence="3 4" key="1">
    <citation type="journal article" date="2011" name="ISME J.">
        <title>Community ecology of hot spring cyanobacterial mats: predominant populations and their functional potential.</title>
        <authorList>
            <person name="Klatt C.G."/>
            <person name="Wood J.M."/>
            <person name="Rusch D.B."/>
            <person name="Bateson M.M."/>
            <person name="Hamamura N."/>
            <person name="Heidelberg J.F."/>
            <person name="Grossman A.R."/>
            <person name="Bhaya D."/>
            <person name="Cohan F.M."/>
            <person name="Kuhl M."/>
            <person name="Bryant D.A."/>
            <person name="Ward D.M."/>
        </authorList>
    </citation>
    <scope>NUCLEOTIDE SEQUENCE [LARGE SCALE GENOMIC DNA]</scope>
    <source>
        <strain evidence="3">OS</strain>
    </source>
</reference>
<evidence type="ECO:0000259" key="2">
    <source>
        <dbReference type="PROSITE" id="PS50263"/>
    </source>
</evidence>
<keyword evidence="3" id="KW-0012">Acyltransferase</keyword>
<sequence>MPEQIVRVGLIQHKASAEPEENLARAIKGIREAAACGANVVCTQELFTTLYFCQSEDYNAFRFAEPIPGKTTDRLAALAKELGIVIIAALFEKRAQGLYHNTAAVIDADGTYLGKYRKMHIPDDPGFYEKFYFTPGDLGFKVFKTKFATLGVLICWDQWYPEAARLTAMQGAQILFYPTAIGWATTENDMAVRAAQYQAWEMIQRGHAIANGVYVAVVNRVGLEYAPNNPKEGLEFWGQSFVANPFGIQLAKGSSHEEEVIVADCDLSQIDYYRQHWPFMRDRRIDAYHAITKRFLDSEA</sequence>
<dbReference type="EMBL" id="PHFL01000039">
    <property type="protein sequence ID" value="RFM24395.1"/>
    <property type="molecule type" value="Genomic_DNA"/>
</dbReference>
<dbReference type="Pfam" id="PF00795">
    <property type="entry name" value="CN_hydrolase"/>
    <property type="match status" value="1"/>
</dbReference>
<dbReference type="AlphaFoldDB" id="A0A395M0T5"/>
<keyword evidence="3" id="KW-0808">Transferase</keyword>
<dbReference type="PROSITE" id="PS50263">
    <property type="entry name" value="CN_HYDROLASE"/>
    <property type="match status" value="1"/>
</dbReference>
<dbReference type="FunFam" id="3.60.110.10:FF:000010">
    <property type="entry name" value="Carbon-nitrogen hydrolase"/>
    <property type="match status" value="1"/>
</dbReference>
<protein>
    <submittedName>
        <fullName evidence="3">Acyltransferase</fullName>
    </submittedName>
</protein>
<dbReference type="GO" id="GO:0033388">
    <property type="term" value="P:putrescine biosynthetic process from arginine"/>
    <property type="evidence" value="ECO:0007669"/>
    <property type="project" value="TreeGrafter"/>
</dbReference>
<proteinExistence type="predicted"/>
<gene>
    <name evidence="3" type="ORF">D0433_05230</name>
</gene>
<dbReference type="GO" id="GO:0050126">
    <property type="term" value="F:N-carbamoylputrescine amidase activity"/>
    <property type="evidence" value="ECO:0007669"/>
    <property type="project" value="TreeGrafter"/>
</dbReference>
<feature type="domain" description="CN hydrolase" evidence="2">
    <location>
        <begin position="6"/>
        <end position="267"/>
    </location>
</feature>
<dbReference type="GO" id="GO:0016746">
    <property type="term" value="F:acyltransferase activity"/>
    <property type="evidence" value="ECO:0007669"/>
    <property type="project" value="UniProtKB-KW"/>
</dbReference>
<dbReference type="PANTHER" id="PTHR43674">
    <property type="entry name" value="NITRILASE C965.09-RELATED"/>
    <property type="match status" value="1"/>
</dbReference>
<dbReference type="InterPro" id="IPR050345">
    <property type="entry name" value="Aliph_Amidase/BUP"/>
</dbReference>
<accession>A0A395M0T5</accession>
<name>A0A395M0T5_9BACT</name>
<dbReference type="Gene3D" id="3.60.110.10">
    <property type="entry name" value="Carbon-nitrogen hydrolase"/>
    <property type="match status" value="1"/>
</dbReference>
<dbReference type="PANTHER" id="PTHR43674:SF2">
    <property type="entry name" value="BETA-UREIDOPROPIONASE"/>
    <property type="match status" value="1"/>
</dbReference>
<evidence type="ECO:0000313" key="3">
    <source>
        <dbReference type="EMBL" id="RFM24395.1"/>
    </source>
</evidence>
<dbReference type="CDD" id="cd07573">
    <property type="entry name" value="CPA"/>
    <property type="match status" value="1"/>
</dbReference>
<keyword evidence="1" id="KW-0378">Hydrolase</keyword>
<dbReference type="Proteomes" id="UP000266389">
    <property type="component" value="Unassembled WGS sequence"/>
</dbReference>
<organism evidence="3 4">
    <name type="scientific">Candidatus Thermochlorobacter aerophilus</name>
    <dbReference type="NCBI Taxonomy" id="1868324"/>
    <lineage>
        <taxon>Bacteria</taxon>
        <taxon>Pseudomonadati</taxon>
        <taxon>Chlorobiota</taxon>
        <taxon>Chlorobiia</taxon>
        <taxon>Chlorobiales</taxon>
        <taxon>Candidatus Thermochlorobacteriaceae</taxon>
        <taxon>Candidatus Thermochlorobacter</taxon>
    </lineage>
</organism>